<comment type="similarity">
    <text evidence="1">Belongs to the secreted LysM effector family.</text>
</comment>
<evidence type="ECO:0000313" key="5">
    <source>
        <dbReference type="Proteomes" id="UP001338125"/>
    </source>
</evidence>
<feature type="region of interest" description="Disordered" evidence="2">
    <location>
        <begin position="250"/>
        <end position="281"/>
    </location>
</feature>
<evidence type="ECO:0000256" key="1">
    <source>
        <dbReference type="ARBA" id="ARBA00044955"/>
    </source>
</evidence>
<dbReference type="Proteomes" id="UP001338125">
    <property type="component" value="Unassembled WGS sequence"/>
</dbReference>
<evidence type="ECO:0000256" key="2">
    <source>
        <dbReference type="SAM" id="MobiDB-lite"/>
    </source>
</evidence>
<reference evidence="4 5" key="1">
    <citation type="submission" date="2024-01" db="EMBL/GenBank/DDBJ databases">
        <title>Complete genome of Cladobotryum mycophilum ATHUM6906.</title>
        <authorList>
            <person name="Christinaki A.C."/>
            <person name="Myridakis A.I."/>
            <person name="Kouvelis V.N."/>
        </authorList>
    </citation>
    <scope>NUCLEOTIDE SEQUENCE [LARGE SCALE GENOMIC DNA]</scope>
    <source>
        <strain evidence="4 5">ATHUM6906</strain>
    </source>
</reference>
<dbReference type="CDD" id="cd00118">
    <property type="entry name" value="LysM"/>
    <property type="match status" value="1"/>
</dbReference>
<sequence>MEPHDQQTAEKLVQGHRVSLGSPACRLDIFARLYWEVFGDISKIEVVEDPDDPSSPRQPFAGHPIAHEPVTYDARSGIFITSDQLLLVGDLSLDDEERYEAPEKRITREDGKPVTIEDLTQAYSLQCQHTPHYPAMFTIKPSILFALGVSIAQAATPKVGDVVCRYTALTPTVVNYYTCSELAIRYHITVEGFFKLNPQVDLDCETIKPNTEYCTFSTLYLQTGSVVFRTATLHVLGPTRSAAMRKHGSAGIQKKTAPQVPAGPVNVSVSRPSTPWTANADRSPTVSCVAANGEIAAARVGAVEPHRPKSPGRQATRLTGAAAVPRDIHVALSMATAAVQMESVVSWLNIAGKADTTANPSSEAAASPVRPHRQGLVLYLSLQMSPKTEHAVASTNTSVPAPALGTTVAPVDGVGARQSTAALAARQNSVIAPAILTFLQMALAVALKATNVVDRASVAVVVHPDTVEATLITALRGVKKHSQTRVSLQMYHLSTVPAARQRAITRVLEVPSVECAAQVRGSVALVKTIVAVTANKDMGNVHKIDVAHSRELTMPSRLK</sequence>
<evidence type="ECO:0000313" key="4">
    <source>
        <dbReference type="EMBL" id="KAK5994506.1"/>
    </source>
</evidence>
<proteinExistence type="inferred from homology"/>
<accession>A0ABR0SS03</accession>
<protein>
    <recommendedName>
        <fullName evidence="3">LysM domain-containing protein</fullName>
    </recommendedName>
</protein>
<dbReference type="PROSITE" id="PS51782">
    <property type="entry name" value="LYSM"/>
    <property type="match status" value="1"/>
</dbReference>
<organism evidence="4 5">
    <name type="scientific">Cladobotryum mycophilum</name>
    <dbReference type="NCBI Taxonomy" id="491253"/>
    <lineage>
        <taxon>Eukaryota</taxon>
        <taxon>Fungi</taxon>
        <taxon>Dikarya</taxon>
        <taxon>Ascomycota</taxon>
        <taxon>Pezizomycotina</taxon>
        <taxon>Sordariomycetes</taxon>
        <taxon>Hypocreomycetidae</taxon>
        <taxon>Hypocreales</taxon>
        <taxon>Hypocreaceae</taxon>
        <taxon>Cladobotryum</taxon>
    </lineage>
</organism>
<dbReference type="EMBL" id="JAVFKD010000010">
    <property type="protein sequence ID" value="KAK5994506.1"/>
    <property type="molecule type" value="Genomic_DNA"/>
</dbReference>
<dbReference type="Gene3D" id="3.10.350.10">
    <property type="entry name" value="LysM domain"/>
    <property type="match status" value="1"/>
</dbReference>
<name>A0ABR0SS03_9HYPO</name>
<feature type="domain" description="LysM" evidence="3">
    <location>
        <begin position="169"/>
        <end position="215"/>
    </location>
</feature>
<gene>
    <name evidence="4" type="ORF">PT974_04983</name>
</gene>
<feature type="compositionally biased region" description="Polar residues" evidence="2">
    <location>
        <begin position="267"/>
        <end position="281"/>
    </location>
</feature>
<keyword evidence="5" id="KW-1185">Reference proteome</keyword>
<dbReference type="InterPro" id="IPR018392">
    <property type="entry name" value="LysM"/>
</dbReference>
<evidence type="ECO:0000259" key="3">
    <source>
        <dbReference type="PROSITE" id="PS51782"/>
    </source>
</evidence>
<dbReference type="InterPro" id="IPR036779">
    <property type="entry name" value="LysM_dom_sf"/>
</dbReference>
<comment type="caution">
    <text evidence="4">The sequence shown here is derived from an EMBL/GenBank/DDBJ whole genome shotgun (WGS) entry which is preliminary data.</text>
</comment>